<name>A0A923HBM9_9BURK</name>
<dbReference type="Gene3D" id="3.30.70.100">
    <property type="match status" value="1"/>
</dbReference>
<evidence type="ECO:0000313" key="4">
    <source>
        <dbReference type="Proteomes" id="UP000634011"/>
    </source>
</evidence>
<dbReference type="InterPro" id="IPR011008">
    <property type="entry name" value="Dimeric_a/b-barrel"/>
</dbReference>
<dbReference type="InterPro" id="IPR013097">
    <property type="entry name" value="Dabb"/>
</dbReference>
<dbReference type="PANTHER" id="PTHR33178:SF10">
    <property type="entry name" value="STRESS-RESPONSE A_B BARREL DOMAIN-CONTAINING PROTEIN"/>
    <property type="match status" value="1"/>
</dbReference>
<proteinExistence type="predicted"/>
<gene>
    <name evidence="3" type="ORF">H8K32_02495</name>
</gene>
<evidence type="ECO:0000259" key="2">
    <source>
        <dbReference type="PROSITE" id="PS51502"/>
    </source>
</evidence>
<dbReference type="PANTHER" id="PTHR33178">
    <property type="match status" value="1"/>
</dbReference>
<feature type="domain" description="Stress-response A/B barrel" evidence="2">
    <location>
        <begin position="2"/>
        <end position="96"/>
    </location>
</feature>
<comment type="subunit">
    <text evidence="1">Homodimer.</text>
</comment>
<dbReference type="RefSeq" id="WP_186910905.1">
    <property type="nucleotide sequence ID" value="NZ_JACOFV010000002.1"/>
</dbReference>
<protein>
    <submittedName>
        <fullName evidence="3">Dabb family protein</fullName>
    </submittedName>
</protein>
<comment type="caution">
    <text evidence="3">The sequence shown here is derived from an EMBL/GenBank/DDBJ whole genome shotgun (WGS) entry which is preliminary data.</text>
</comment>
<reference evidence="3" key="1">
    <citation type="submission" date="2020-08" db="EMBL/GenBank/DDBJ databases">
        <title>Novel species isolated from subtropical streams in China.</title>
        <authorList>
            <person name="Lu H."/>
        </authorList>
    </citation>
    <scope>NUCLEOTIDE SEQUENCE</scope>
    <source>
        <strain evidence="3">KACC 12607</strain>
    </source>
</reference>
<dbReference type="InterPro" id="IPR044662">
    <property type="entry name" value="HS1/DABB1-like"/>
</dbReference>
<dbReference type="EMBL" id="JACOFV010000002">
    <property type="protein sequence ID" value="MBC3860956.1"/>
    <property type="molecule type" value="Genomic_DNA"/>
</dbReference>
<dbReference type="Pfam" id="PF07876">
    <property type="entry name" value="Dabb"/>
    <property type="match status" value="1"/>
</dbReference>
<dbReference type="PROSITE" id="PS51502">
    <property type="entry name" value="S_R_A_B_BARREL"/>
    <property type="match status" value="1"/>
</dbReference>
<sequence>MIKHIVLLQFNNESSTQEQQKCINAFLDLSTKIKEVIDFDQGANVSNEGMSHGYTHSAVMTFADAEARDRYLFHPEHLAFVETLKPLLSDAVVFDYEF</sequence>
<dbReference type="SMART" id="SM00886">
    <property type="entry name" value="Dabb"/>
    <property type="match status" value="1"/>
</dbReference>
<keyword evidence="4" id="KW-1185">Reference proteome</keyword>
<evidence type="ECO:0000313" key="3">
    <source>
        <dbReference type="EMBL" id="MBC3860956.1"/>
    </source>
</evidence>
<accession>A0A923HBM9</accession>
<evidence type="ECO:0000256" key="1">
    <source>
        <dbReference type="ARBA" id="ARBA00011738"/>
    </source>
</evidence>
<dbReference type="Proteomes" id="UP000634011">
    <property type="component" value="Unassembled WGS sequence"/>
</dbReference>
<dbReference type="SUPFAM" id="SSF54909">
    <property type="entry name" value="Dimeric alpha+beta barrel"/>
    <property type="match status" value="1"/>
</dbReference>
<dbReference type="AlphaFoldDB" id="A0A923HBM9"/>
<organism evidence="3 4">
    <name type="scientific">Undibacterium jejuense</name>
    <dbReference type="NCBI Taxonomy" id="1344949"/>
    <lineage>
        <taxon>Bacteria</taxon>
        <taxon>Pseudomonadati</taxon>
        <taxon>Pseudomonadota</taxon>
        <taxon>Betaproteobacteria</taxon>
        <taxon>Burkholderiales</taxon>
        <taxon>Oxalobacteraceae</taxon>
        <taxon>Undibacterium</taxon>
    </lineage>
</organism>